<accession>M4ZEE0</accession>
<dbReference type="eggNOG" id="ENOG50314VH">
    <property type="taxonomic scope" value="Bacteria"/>
</dbReference>
<dbReference type="KEGG" id="aol:S58_62430"/>
<dbReference type="Proteomes" id="UP000011841">
    <property type="component" value="Chromosome"/>
</dbReference>
<keyword evidence="2" id="KW-1185">Reference proteome</keyword>
<dbReference type="HOGENOM" id="CLU_187676_1_0_5"/>
<proteinExistence type="predicted"/>
<name>M4ZEE0_9BRAD</name>
<gene>
    <name evidence="1" type="ORF">S58_62430</name>
</gene>
<dbReference type="AlphaFoldDB" id="M4ZEE0"/>
<organism evidence="1 2">
    <name type="scientific">Bradyrhizobium oligotrophicum S58</name>
    <dbReference type="NCBI Taxonomy" id="1245469"/>
    <lineage>
        <taxon>Bacteria</taxon>
        <taxon>Pseudomonadati</taxon>
        <taxon>Pseudomonadota</taxon>
        <taxon>Alphaproteobacteria</taxon>
        <taxon>Hyphomicrobiales</taxon>
        <taxon>Nitrobacteraceae</taxon>
        <taxon>Bradyrhizobium</taxon>
    </lineage>
</organism>
<dbReference type="OrthoDB" id="8252221at2"/>
<dbReference type="EMBL" id="AP012603">
    <property type="protein sequence ID" value="BAM92217.1"/>
    <property type="molecule type" value="Genomic_DNA"/>
</dbReference>
<dbReference type="STRING" id="1245469.S58_62430"/>
<reference evidence="1 2" key="1">
    <citation type="journal article" date="2013" name="Appl. Environ. Microbiol.">
        <title>Genome analysis suggests that the soil oligotrophic bacterium Agromonas oligotrophica (Bradyrhizobium oligotrophicum) is a nitrogen-fixing symbiont of Aeschynomene indica.</title>
        <authorList>
            <person name="Okubo T."/>
            <person name="Fukushima S."/>
            <person name="Itakura M."/>
            <person name="Oshima K."/>
            <person name="Longtonglang A."/>
            <person name="Teaumroong N."/>
            <person name="Mitsui H."/>
            <person name="Hattori M."/>
            <person name="Hattori R."/>
            <person name="Hattori T."/>
            <person name="Minamisawa K."/>
        </authorList>
    </citation>
    <scope>NUCLEOTIDE SEQUENCE [LARGE SCALE GENOMIC DNA]</scope>
    <source>
        <strain evidence="1 2">S58</strain>
    </source>
</reference>
<protein>
    <submittedName>
        <fullName evidence="1">Uncharacterized protein</fullName>
    </submittedName>
</protein>
<dbReference type="GeneID" id="301819941"/>
<evidence type="ECO:0000313" key="2">
    <source>
        <dbReference type="Proteomes" id="UP000011841"/>
    </source>
</evidence>
<sequence length="87" mass="9750">MSIRRVTTTKPGYTAGVIQRLARTKNVAVVVSSNDLFAHHVTRLSGDDIDFDSIENTIVALQRAGILDRVQAVRLQARYLRETVRDL</sequence>
<dbReference type="RefSeq" id="WP_015669300.1">
    <property type="nucleotide sequence ID" value="NC_020453.1"/>
</dbReference>
<evidence type="ECO:0000313" key="1">
    <source>
        <dbReference type="EMBL" id="BAM92217.1"/>
    </source>
</evidence>